<proteinExistence type="inferred from homology"/>
<dbReference type="PRINTS" id="PR00811">
    <property type="entry name" value="BCTERIALGSPD"/>
</dbReference>
<reference evidence="4 5" key="1">
    <citation type="submission" date="2015-04" db="EMBL/GenBank/DDBJ databases">
        <title>Complete Genome Sequence of Kosmotoga pacifica SLHLJ1.</title>
        <authorList>
            <person name="Jiang L.J."/>
            <person name="Shao Z.Z."/>
            <person name="Jebbar M."/>
        </authorList>
    </citation>
    <scope>NUCLEOTIDE SEQUENCE [LARGE SCALE GENOMIC DNA]</scope>
    <source>
        <strain evidence="4 5">SLHLJ1</strain>
    </source>
</reference>
<name>A0A0G2ZD76_9BACT</name>
<dbReference type="STRING" id="1330330.IX53_06375"/>
<dbReference type="GO" id="GO:0009306">
    <property type="term" value="P:protein secretion"/>
    <property type="evidence" value="ECO:0007669"/>
    <property type="project" value="InterPro"/>
</dbReference>
<sequence length="393" mass="44645">MNMRKFFVIALLLFLGFVVAFAEDTEDVEQPTVTLIFQEDDLIMVLSEITLQTGINIIADDSVGGAVTVDLEDVPIEYALDIILKPKDIYYEKLDGYYFVCLADPRARGFRRISEMEVIELNNIRTEEFSNLIPEYYEKFLNIDLASNRVTMTAPREIIDHFKKILHKLDTPRKQVKVSVVVVEIAKELIKERSPLNFTLELPQDISDIDWNGMELKWGSDPFKISTTVFNWLMANMKILEANNLAKMHSNPSIMLLDGESASIFVGETKTIVTREIDTTRVNEIDVGVSIILKAKIFPKFIELYLNPEVSHFVENTSESITIYRSVASSTIRVLPGETVVLAGMTLKKETDNISGVPILNKIPLLRFIFSGKNNISSERELMIFVTPYIQGM</sequence>
<dbReference type="InterPro" id="IPR004846">
    <property type="entry name" value="T2SS/T3SS_dom"/>
</dbReference>
<dbReference type="RefSeq" id="WP_047754639.1">
    <property type="nucleotide sequence ID" value="NZ_CAJUHA010000003.1"/>
</dbReference>
<accession>A0A0G2ZD76</accession>
<dbReference type="PATRIC" id="fig|1330330.3.peg.1291"/>
<keyword evidence="5" id="KW-1185">Reference proteome</keyword>
<dbReference type="AlphaFoldDB" id="A0A0G2ZD76"/>
<gene>
    <name evidence="4" type="ORF">IX53_06375</name>
</gene>
<feature type="domain" description="Type II/III secretion system secretin-like" evidence="3">
    <location>
        <begin position="240"/>
        <end position="390"/>
    </location>
</feature>
<dbReference type="Proteomes" id="UP000035159">
    <property type="component" value="Chromosome"/>
</dbReference>
<dbReference type="KEGG" id="kpf:IX53_06375"/>
<dbReference type="InterPro" id="IPR050810">
    <property type="entry name" value="Bact_Secretion_Sys_Channel"/>
</dbReference>
<evidence type="ECO:0000256" key="1">
    <source>
        <dbReference type="RuleBase" id="RU004003"/>
    </source>
</evidence>
<keyword evidence="2" id="KW-0732">Signal</keyword>
<comment type="similarity">
    <text evidence="1">Belongs to the bacterial secretin family.</text>
</comment>
<dbReference type="InterPro" id="IPR001775">
    <property type="entry name" value="GspD/PilQ"/>
</dbReference>
<evidence type="ECO:0000313" key="4">
    <source>
        <dbReference type="EMBL" id="AKI97504.1"/>
    </source>
</evidence>
<protein>
    <recommendedName>
        <fullName evidence="3">Type II/III secretion system secretin-like domain-containing protein</fullName>
    </recommendedName>
</protein>
<evidence type="ECO:0000256" key="2">
    <source>
        <dbReference type="SAM" id="SignalP"/>
    </source>
</evidence>
<dbReference type="Pfam" id="PF00263">
    <property type="entry name" value="Secretin"/>
    <property type="match status" value="1"/>
</dbReference>
<dbReference type="PANTHER" id="PTHR30332:SF17">
    <property type="entry name" value="TYPE IV PILIATION SYSTEM PROTEIN DR_0774-RELATED"/>
    <property type="match status" value="1"/>
</dbReference>
<evidence type="ECO:0000259" key="3">
    <source>
        <dbReference type="Pfam" id="PF00263"/>
    </source>
</evidence>
<evidence type="ECO:0000313" key="5">
    <source>
        <dbReference type="Proteomes" id="UP000035159"/>
    </source>
</evidence>
<feature type="signal peptide" evidence="2">
    <location>
        <begin position="1"/>
        <end position="22"/>
    </location>
</feature>
<dbReference type="PANTHER" id="PTHR30332">
    <property type="entry name" value="PROBABLE GENERAL SECRETION PATHWAY PROTEIN D"/>
    <property type="match status" value="1"/>
</dbReference>
<dbReference type="Gene3D" id="3.30.1370.130">
    <property type="match status" value="1"/>
</dbReference>
<dbReference type="GO" id="GO:0015627">
    <property type="term" value="C:type II protein secretion system complex"/>
    <property type="evidence" value="ECO:0007669"/>
    <property type="project" value="TreeGrafter"/>
</dbReference>
<organism evidence="4 5">
    <name type="scientific">Kosmotoga pacifica</name>
    <dbReference type="NCBI Taxonomy" id="1330330"/>
    <lineage>
        <taxon>Bacteria</taxon>
        <taxon>Thermotogati</taxon>
        <taxon>Thermotogota</taxon>
        <taxon>Thermotogae</taxon>
        <taxon>Kosmotogales</taxon>
        <taxon>Kosmotogaceae</taxon>
        <taxon>Kosmotoga</taxon>
    </lineage>
</organism>
<dbReference type="OrthoDB" id="43068at2"/>
<feature type="chain" id="PRO_5002550749" description="Type II/III secretion system secretin-like domain-containing protein" evidence="2">
    <location>
        <begin position="23"/>
        <end position="393"/>
    </location>
</feature>
<dbReference type="EMBL" id="CP011232">
    <property type="protein sequence ID" value="AKI97504.1"/>
    <property type="molecule type" value="Genomic_DNA"/>
</dbReference>